<dbReference type="Proteomes" id="UP000215145">
    <property type="component" value="Unassembled WGS sequence"/>
</dbReference>
<gene>
    <name evidence="2" type="ORF">CGZ75_18575</name>
</gene>
<dbReference type="EMBL" id="NMUQ01000002">
    <property type="protein sequence ID" value="OXM14872.1"/>
    <property type="molecule type" value="Genomic_DNA"/>
</dbReference>
<dbReference type="RefSeq" id="WP_089525689.1">
    <property type="nucleotide sequence ID" value="NZ_NMUQ01000002.1"/>
</dbReference>
<keyword evidence="1" id="KW-0812">Transmembrane</keyword>
<accession>A0A229NY97</accession>
<dbReference type="AlphaFoldDB" id="A0A229NY97"/>
<name>A0A229NY97_9BACL</name>
<sequence>MEKSAKESATKGNVHSSNLGIILVLFILLVIILPIFTQPSPASDAPQVGPLSTVTFTIINSTSYPLVLNRIVGKYAGLPEPFEINPNGGSGDVYVQRQFPWLNSCTAYYYVLDFTRAPIYNIAIPMYTDGAFGSNYFNRLDLNGAPFYYFSTGGTTLFLKNK</sequence>
<proteinExistence type="predicted"/>
<reference evidence="2 3" key="1">
    <citation type="submission" date="2017-07" db="EMBL/GenBank/DDBJ databases">
        <title>Paenibacillus herberti R33 genome sequencing and assembly.</title>
        <authorList>
            <person name="Su W."/>
        </authorList>
    </citation>
    <scope>NUCLEOTIDE SEQUENCE [LARGE SCALE GENOMIC DNA]</scope>
    <source>
        <strain evidence="2 3">R33</strain>
    </source>
</reference>
<evidence type="ECO:0000256" key="1">
    <source>
        <dbReference type="SAM" id="Phobius"/>
    </source>
</evidence>
<keyword evidence="3" id="KW-1185">Reference proteome</keyword>
<keyword evidence="1" id="KW-0472">Membrane</keyword>
<keyword evidence="1" id="KW-1133">Transmembrane helix</keyword>
<evidence type="ECO:0000313" key="3">
    <source>
        <dbReference type="Proteomes" id="UP000215145"/>
    </source>
</evidence>
<protein>
    <submittedName>
        <fullName evidence="2">Uncharacterized protein</fullName>
    </submittedName>
</protein>
<organism evidence="2 3">
    <name type="scientific">Paenibacillus herberti</name>
    <dbReference type="NCBI Taxonomy" id="1619309"/>
    <lineage>
        <taxon>Bacteria</taxon>
        <taxon>Bacillati</taxon>
        <taxon>Bacillota</taxon>
        <taxon>Bacilli</taxon>
        <taxon>Bacillales</taxon>
        <taxon>Paenibacillaceae</taxon>
        <taxon>Paenibacillus</taxon>
    </lineage>
</organism>
<comment type="caution">
    <text evidence="2">The sequence shown here is derived from an EMBL/GenBank/DDBJ whole genome shotgun (WGS) entry which is preliminary data.</text>
</comment>
<evidence type="ECO:0000313" key="2">
    <source>
        <dbReference type="EMBL" id="OXM14872.1"/>
    </source>
</evidence>
<feature type="transmembrane region" description="Helical" evidence="1">
    <location>
        <begin position="20"/>
        <end position="37"/>
    </location>
</feature>